<keyword evidence="1" id="KW-1133">Transmembrane helix</keyword>
<comment type="caution">
    <text evidence="2">The sequence shown here is derived from an EMBL/GenBank/DDBJ whole genome shotgun (WGS) entry which is preliminary data.</text>
</comment>
<gene>
    <name evidence="2" type="ORF">CLV83_4217</name>
</gene>
<evidence type="ECO:0000256" key="1">
    <source>
        <dbReference type="SAM" id="Phobius"/>
    </source>
</evidence>
<protein>
    <submittedName>
        <fullName evidence="2">Uncharacterized protein DUF4845</fullName>
    </submittedName>
</protein>
<organism evidence="2 3">
    <name type="scientific">Marinobacterium mangrovicola</name>
    <dbReference type="NCBI Taxonomy" id="1476959"/>
    <lineage>
        <taxon>Bacteria</taxon>
        <taxon>Pseudomonadati</taxon>
        <taxon>Pseudomonadota</taxon>
        <taxon>Gammaproteobacteria</taxon>
        <taxon>Oceanospirillales</taxon>
        <taxon>Oceanospirillaceae</taxon>
        <taxon>Marinobacterium</taxon>
    </lineage>
</organism>
<keyword evidence="3" id="KW-1185">Reference proteome</keyword>
<dbReference type="OrthoDB" id="6078083at2"/>
<dbReference type="RefSeq" id="WP_132297359.1">
    <property type="nucleotide sequence ID" value="NZ_SMFU01000013.1"/>
</dbReference>
<evidence type="ECO:0000313" key="2">
    <source>
        <dbReference type="EMBL" id="TCK03158.1"/>
    </source>
</evidence>
<sequence length="125" mass="14793">MNVCKNREQGASILSILIVIMVAGVFFTVGFKLYTPYWDHLTIKSVVEDISLDQEELKKPLGEVRRDIDRRLRINQVSLQDREDLKLKLEEGVIYFDLKYERRVPMFYNVDAVVKFEEHFEARKP</sequence>
<dbReference type="EMBL" id="SMFU01000013">
    <property type="protein sequence ID" value="TCK03158.1"/>
    <property type="molecule type" value="Genomic_DNA"/>
</dbReference>
<keyword evidence="1" id="KW-0812">Transmembrane</keyword>
<accession>A0A4R1G6K0</accession>
<dbReference type="AlphaFoldDB" id="A0A4R1G6K0"/>
<keyword evidence="1" id="KW-0472">Membrane</keyword>
<proteinExistence type="predicted"/>
<reference evidence="2 3" key="1">
    <citation type="submission" date="2019-03" db="EMBL/GenBank/DDBJ databases">
        <title>Genomic Encyclopedia of Archaeal and Bacterial Type Strains, Phase II (KMG-II): from individual species to whole genera.</title>
        <authorList>
            <person name="Goeker M."/>
        </authorList>
    </citation>
    <scope>NUCLEOTIDE SEQUENCE [LARGE SCALE GENOMIC DNA]</scope>
    <source>
        <strain evidence="2 3">DSM 27697</strain>
    </source>
</reference>
<feature type="transmembrane region" description="Helical" evidence="1">
    <location>
        <begin position="12"/>
        <end position="34"/>
    </location>
</feature>
<dbReference type="InterPro" id="IPR032314">
    <property type="entry name" value="DUF4845"/>
</dbReference>
<evidence type="ECO:0000313" key="3">
    <source>
        <dbReference type="Proteomes" id="UP000294546"/>
    </source>
</evidence>
<dbReference type="Proteomes" id="UP000294546">
    <property type="component" value="Unassembled WGS sequence"/>
</dbReference>
<dbReference type="Pfam" id="PF16137">
    <property type="entry name" value="DUF4845"/>
    <property type="match status" value="1"/>
</dbReference>
<name>A0A4R1G6K0_9GAMM</name>